<dbReference type="Proteomes" id="UP001246576">
    <property type="component" value="Unassembled WGS sequence"/>
</dbReference>
<gene>
    <name evidence="2" type="ORF">RI048_12910</name>
</gene>
<dbReference type="InterPro" id="IPR029032">
    <property type="entry name" value="AhpD-like"/>
</dbReference>
<dbReference type="RefSeq" id="WP_209569438.1">
    <property type="nucleotide sequence ID" value="NZ_JAVLSJ010000006.1"/>
</dbReference>
<evidence type="ECO:0000313" key="3">
    <source>
        <dbReference type="Proteomes" id="UP001246576"/>
    </source>
</evidence>
<name>A0ABU2ELW9_9BURK</name>
<dbReference type="Gene3D" id="1.20.1290.10">
    <property type="entry name" value="AhpD-like"/>
    <property type="match status" value="1"/>
</dbReference>
<dbReference type="EMBL" id="JAVLSJ010000006">
    <property type="protein sequence ID" value="MDR9849124.1"/>
    <property type="molecule type" value="Genomic_DNA"/>
</dbReference>
<dbReference type="PANTHER" id="PTHR33570">
    <property type="entry name" value="4-CARBOXYMUCONOLACTONE DECARBOXYLASE FAMILY PROTEIN"/>
    <property type="match status" value="1"/>
</dbReference>
<protein>
    <submittedName>
        <fullName evidence="2">Carboxymuconolactone decarboxylase family protein</fullName>
    </submittedName>
</protein>
<keyword evidence="3" id="KW-1185">Reference proteome</keyword>
<dbReference type="InterPro" id="IPR003779">
    <property type="entry name" value="CMD-like"/>
</dbReference>
<organism evidence="2 3">
    <name type="scientific">Herbaspirillum huttiense subsp. lycopersici</name>
    <dbReference type="NCBI Taxonomy" id="3074428"/>
    <lineage>
        <taxon>Bacteria</taxon>
        <taxon>Pseudomonadati</taxon>
        <taxon>Pseudomonadota</taxon>
        <taxon>Betaproteobacteria</taxon>
        <taxon>Burkholderiales</taxon>
        <taxon>Oxalobacteraceae</taxon>
        <taxon>Herbaspirillum</taxon>
    </lineage>
</organism>
<sequence>MTQASATDALFDMLSSVAPALVDRTRKHVVDELWNRPGLAPRERALVTVAVLVARNATLAYPHYFNKALDSGVSADALSEVLSHLGPYASLANAFAAIGAARDVLHQRGLQVDLQAAAAPQLLALDDVVPPTLQEAVFGIDEMAASSPALAHFTGSVLQRMIWCRPGLAARERVLVTLAALAALGQTERFPGYLALATHHGLRSEQLGEAMAHVAFYGGWGLAQKAAAALRPAP</sequence>
<dbReference type="SUPFAM" id="SSF69118">
    <property type="entry name" value="AhpD-like"/>
    <property type="match status" value="1"/>
</dbReference>
<accession>A0ABU2ELW9</accession>
<proteinExistence type="predicted"/>
<dbReference type="InterPro" id="IPR052512">
    <property type="entry name" value="4CMD/NDH-1_regulator"/>
</dbReference>
<evidence type="ECO:0000313" key="2">
    <source>
        <dbReference type="EMBL" id="MDR9849124.1"/>
    </source>
</evidence>
<dbReference type="PANTHER" id="PTHR33570:SF9">
    <property type="entry name" value="BLL4600 PROTEIN"/>
    <property type="match status" value="1"/>
</dbReference>
<comment type="caution">
    <text evidence="2">The sequence shown here is derived from an EMBL/GenBank/DDBJ whole genome shotgun (WGS) entry which is preliminary data.</text>
</comment>
<feature type="domain" description="Carboxymuconolactone decarboxylase-like" evidence="1">
    <location>
        <begin position="148"/>
        <end position="231"/>
    </location>
</feature>
<dbReference type="Pfam" id="PF02627">
    <property type="entry name" value="CMD"/>
    <property type="match status" value="2"/>
</dbReference>
<reference evidence="2" key="1">
    <citation type="submission" date="2023-09" db="EMBL/GenBank/DDBJ databases">
        <title>Description of first Herbaspirillum huttiense subsp. nephrolepsisexaltata and Herbaspirillum huttiense subsp. lycopersicon.</title>
        <authorList>
            <person name="Poudel M."/>
            <person name="Sharma A."/>
            <person name="Goss E."/>
            <person name="Tapia J.H."/>
            <person name="Harmon C.M."/>
            <person name="Jones J.B."/>
        </authorList>
    </citation>
    <scope>NUCLEOTIDE SEQUENCE</scope>
    <source>
        <strain evidence="2">SE1</strain>
    </source>
</reference>
<evidence type="ECO:0000259" key="1">
    <source>
        <dbReference type="Pfam" id="PF02627"/>
    </source>
</evidence>
<feature type="domain" description="Carboxymuconolactone decarboxylase-like" evidence="1">
    <location>
        <begin position="25"/>
        <end position="103"/>
    </location>
</feature>